<dbReference type="KEGG" id="tprf:A3L09_00365"/>
<proteinExistence type="predicted"/>
<dbReference type="RefSeq" id="WP_088857088.1">
    <property type="nucleotide sequence ID" value="NZ_CP014862.1"/>
</dbReference>
<keyword evidence="1" id="KW-1133">Transmembrane helix</keyword>
<keyword evidence="1" id="KW-0472">Membrane</keyword>
<evidence type="ECO:0000313" key="2">
    <source>
        <dbReference type="EMBL" id="ASJ01820.1"/>
    </source>
</evidence>
<evidence type="ECO:0000256" key="1">
    <source>
        <dbReference type="SAM" id="Phobius"/>
    </source>
</evidence>
<protein>
    <submittedName>
        <fullName evidence="2">Squalene cyclase</fullName>
    </submittedName>
</protein>
<dbReference type="AlphaFoldDB" id="A0A2Z2M691"/>
<dbReference type="Proteomes" id="UP000250179">
    <property type="component" value="Chromosome"/>
</dbReference>
<organism evidence="2 3">
    <name type="scientific">Thermococcus profundus</name>
    <dbReference type="NCBI Taxonomy" id="49899"/>
    <lineage>
        <taxon>Archaea</taxon>
        <taxon>Methanobacteriati</taxon>
        <taxon>Methanobacteriota</taxon>
        <taxon>Thermococci</taxon>
        <taxon>Thermococcales</taxon>
        <taxon>Thermococcaceae</taxon>
        <taxon>Thermococcus</taxon>
    </lineage>
</organism>
<dbReference type="OrthoDB" id="97379at2157"/>
<keyword evidence="3" id="KW-1185">Reference proteome</keyword>
<accession>A0A2Z2M691</accession>
<dbReference type="InterPro" id="IPR008930">
    <property type="entry name" value="Terpenoid_cyclase/PrenylTrfase"/>
</dbReference>
<evidence type="ECO:0000313" key="3">
    <source>
        <dbReference type="Proteomes" id="UP000250179"/>
    </source>
</evidence>
<dbReference type="GeneID" id="33318816"/>
<gene>
    <name evidence="2" type="ORF">A3L09_00365</name>
</gene>
<name>A0A2Z2M691_THEPR</name>
<reference evidence="2 3" key="1">
    <citation type="submission" date="2016-03" db="EMBL/GenBank/DDBJ databases">
        <title>Complete genome sequence of Thermococcus profundus strain DT5432.</title>
        <authorList>
            <person name="Oger P.M."/>
        </authorList>
    </citation>
    <scope>NUCLEOTIDE SEQUENCE [LARGE SCALE GENOMIC DNA]</scope>
    <source>
        <strain evidence="2 3">DT 5432</strain>
    </source>
</reference>
<sequence>MKSRALALIVLLVILSSSVPAGASEFENMPYVYTPTVPETSFAVLALYKVGDYGRVLEGCEWLLQLKTPFDSWGRVYGAEHEAKFTGLALMALIRGESVARGRYFDTINGAAYWLIFKQNSDGSWEDYLGTAVAVTALQEFLDSKYVDPKLPKFKDQVKKAVERGRAWLSSHQPKSDEEIAFASMALHDGGLLKTAEPGPFKYFALAYLGKDPSVPGNIAVRNPLEAALLLYATGDEKYHDALVRMEHFGFWGTLRYNPVDLMEASKVWGFESLKSIACPYVSKIQPQLHFEWEKVVYASYFLSCGMDVELPNSSTYSSLKPWQIAEIARIKSKTGAPYDGEVSYLLSHINGTSWGDFYNTEYVVWVLRSLNVSVDYAPILRYLESSIANDSPTYYYAYALMVFKEFGREAALNETLYILGERQGPDGGWGYTAGAPSGIKSTATVLWALERAGLVNTPLYTRGWNFLRKAIYAEIPAPKERDGEFRMENATIVQIKNGRYIGNATGAVSTVGLDGLVYIYPSKNPLVIGAVAEGGFHAESPWMGRGRQYVAIAGLIAGLLGAFYAVILLENRRRR</sequence>
<feature type="transmembrane region" description="Helical" evidence="1">
    <location>
        <begin position="550"/>
        <end position="570"/>
    </location>
</feature>
<dbReference type="Gene3D" id="1.50.10.20">
    <property type="match status" value="2"/>
</dbReference>
<dbReference type="EMBL" id="CP014862">
    <property type="protein sequence ID" value="ASJ01820.1"/>
    <property type="molecule type" value="Genomic_DNA"/>
</dbReference>
<dbReference type="SUPFAM" id="SSF48239">
    <property type="entry name" value="Terpenoid cyclases/Protein prenyltransferases"/>
    <property type="match status" value="1"/>
</dbReference>
<keyword evidence="1" id="KW-0812">Transmembrane</keyword>